<evidence type="ECO:0000256" key="1">
    <source>
        <dbReference type="SAM" id="MobiDB-lite"/>
    </source>
</evidence>
<keyword evidence="2" id="KW-0430">Lectin</keyword>
<dbReference type="InterPro" id="IPR035992">
    <property type="entry name" value="Ricin_B-like_lectins"/>
</dbReference>
<dbReference type="PATRIC" id="fig|1246995.3.peg.8499"/>
<evidence type="ECO:0000313" key="2">
    <source>
        <dbReference type="EMBL" id="AGZ46655.1"/>
    </source>
</evidence>
<organism evidence="2 3">
    <name type="scientific">Actinoplanes friuliensis DSM 7358</name>
    <dbReference type="NCBI Taxonomy" id="1246995"/>
    <lineage>
        <taxon>Bacteria</taxon>
        <taxon>Bacillati</taxon>
        <taxon>Actinomycetota</taxon>
        <taxon>Actinomycetes</taxon>
        <taxon>Micromonosporales</taxon>
        <taxon>Micromonosporaceae</taxon>
        <taxon>Actinoplanes</taxon>
    </lineage>
</organism>
<protein>
    <submittedName>
        <fullName evidence="2">Beta-galactoside-specific lectin 3</fullName>
    </submittedName>
</protein>
<dbReference type="PROSITE" id="PS50231">
    <property type="entry name" value="RICIN_B_LECTIN"/>
    <property type="match status" value="2"/>
</dbReference>
<dbReference type="RefSeq" id="WP_023562986.1">
    <property type="nucleotide sequence ID" value="NC_022657.1"/>
</dbReference>
<feature type="region of interest" description="Disordered" evidence="1">
    <location>
        <begin position="1"/>
        <end position="20"/>
    </location>
</feature>
<dbReference type="eggNOG" id="COG4726">
    <property type="taxonomic scope" value="Bacteria"/>
</dbReference>
<accession>U5WF48</accession>
<evidence type="ECO:0000313" key="3">
    <source>
        <dbReference type="Proteomes" id="UP000017746"/>
    </source>
</evidence>
<sequence>MHAGVRTLAARWRRHRHSRRNDTGSMPLALLVTLVGVTLSAGMSGITIGQFKDTQRAADRVAAVNAAQAGLDAGLAQIRSVYKAVGNVPGDLKCLVPTVPVLNAASGGKSDYKISVGYFLTDPAGLVSKLAPIGDLNNITGLLTGGPSAVNNLLNTVTTTVNTVTAATGVTDALQSALGCVNGKLSQVPLYALLRAEGTSGTASRTLYATYTFHTTEDNIPGGRIQLYNNGGPKLCLGAGNAAPKPGDEVVAVACTSSDLRTKFIYPKNLSLVLEGTRAPSVTNAITGVLTGAKTYPYGLCVTATTFTNEAPVKLQECVTPKSPLQQWSYEVNEQTYYATTNGTSSNGYCLNAKTTAVNSPIVVRVNSGTATTNCKSTGNLMHNFSPDAAVGAGSAGINTGQLVNSKEVGRCLDLTNEDVTGAWFTSRKLAPALITYPCKQTFTSSVYWNHKWTAPTIPIGQYKVTGQIYTVPGSGTYAGKLYCLNSPGPAGGYVWVSACSGGGNALQWTLYDQAPKYQDSYQIVDQNGLCLMAAGSLGPAYLYSNTVWSEVITAKCDGGELQKWNVPAYVNPNPLKSMVEK</sequence>
<dbReference type="HOGENOM" id="CLU_540411_0_0_11"/>
<name>U5WF48_9ACTN</name>
<dbReference type="STRING" id="1246995.AFR_42005"/>
<dbReference type="AlphaFoldDB" id="U5WF48"/>
<dbReference type="EMBL" id="CP006272">
    <property type="protein sequence ID" value="AGZ46655.1"/>
    <property type="molecule type" value="Genomic_DNA"/>
</dbReference>
<dbReference type="GO" id="GO:0030246">
    <property type="term" value="F:carbohydrate binding"/>
    <property type="evidence" value="ECO:0007669"/>
    <property type="project" value="UniProtKB-KW"/>
</dbReference>
<proteinExistence type="predicted"/>
<dbReference type="SUPFAM" id="SSF50370">
    <property type="entry name" value="Ricin B-like lectins"/>
    <property type="match status" value="2"/>
</dbReference>
<dbReference type="KEGG" id="afs:AFR_42005"/>
<dbReference type="Gene3D" id="2.80.10.50">
    <property type="match status" value="2"/>
</dbReference>
<keyword evidence="3" id="KW-1185">Reference proteome</keyword>
<dbReference type="Proteomes" id="UP000017746">
    <property type="component" value="Chromosome"/>
</dbReference>
<gene>
    <name evidence="2" type="ORF">AFR_42005</name>
</gene>
<reference evidence="2 3" key="1">
    <citation type="journal article" date="2014" name="J. Biotechnol.">
        <title>Complete genome sequence of the actinobacterium Actinoplanes friuliensis HAG 010964, producer of the lipopeptide antibiotic friulimycin.</title>
        <authorList>
            <person name="Ruckert C."/>
            <person name="Szczepanowski R."/>
            <person name="Albersmeier A."/>
            <person name="Goesmann A."/>
            <person name="Fischer N."/>
            <person name="Steinkamper A."/>
            <person name="Puhler A."/>
            <person name="Biener R."/>
            <person name="Schwartz D."/>
            <person name="Kalinowski J."/>
        </authorList>
    </citation>
    <scope>NUCLEOTIDE SEQUENCE [LARGE SCALE GENOMIC DNA]</scope>
    <source>
        <strain evidence="2 3">DSM 7358</strain>
    </source>
</reference>
<dbReference type="OrthoDB" id="4816288at2"/>